<protein>
    <submittedName>
        <fullName evidence="2">Uncharacterized protein</fullName>
    </submittedName>
</protein>
<reference evidence="2 3" key="1">
    <citation type="submission" date="2024-05" db="EMBL/GenBank/DDBJ databases">
        <title>A draft genome resource for the thread blight pathogen Marasmius tenuissimus strain MS-2.</title>
        <authorList>
            <person name="Yulfo-Soto G.E."/>
            <person name="Baruah I.K."/>
            <person name="Amoako-Attah I."/>
            <person name="Bukari Y."/>
            <person name="Meinhardt L.W."/>
            <person name="Bailey B.A."/>
            <person name="Cohen S.P."/>
        </authorList>
    </citation>
    <scope>NUCLEOTIDE SEQUENCE [LARGE SCALE GENOMIC DNA]</scope>
    <source>
        <strain evidence="2 3">MS-2</strain>
    </source>
</reference>
<dbReference type="EMBL" id="JBBXMP010000250">
    <property type="protein sequence ID" value="KAL0059089.1"/>
    <property type="molecule type" value="Genomic_DNA"/>
</dbReference>
<name>A0ABR2ZCZ4_9AGAR</name>
<keyword evidence="3" id="KW-1185">Reference proteome</keyword>
<gene>
    <name evidence="2" type="ORF">AAF712_014190</name>
</gene>
<feature type="compositionally biased region" description="Acidic residues" evidence="1">
    <location>
        <begin position="25"/>
        <end position="55"/>
    </location>
</feature>
<comment type="caution">
    <text evidence="2">The sequence shown here is derived from an EMBL/GenBank/DDBJ whole genome shotgun (WGS) entry which is preliminary data.</text>
</comment>
<dbReference type="Proteomes" id="UP001437256">
    <property type="component" value="Unassembled WGS sequence"/>
</dbReference>
<feature type="non-terminal residue" evidence="2">
    <location>
        <position position="1"/>
    </location>
</feature>
<sequence>SIPEKFAEEREALKVQWLALPWDKVEDEEEEGTDSDDEGEDDSGDQEGNEGSMED</sequence>
<accession>A0ABR2ZCZ4</accession>
<proteinExistence type="predicted"/>
<organism evidence="2 3">
    <name type="scientific">Marasmius tenuissimus</name>
    <dbReference type="NCBI Taxonomy" id="585030"/>
    <lineage>
        <taxon>Eukaryota</taxon>
        <taxon>Fungi</taxon>
        <taxon>Dikarya</taxon>
        <taxon>Basidiomycota</taxon>
        <taxon>Agaricomycotina</taxon>
        <taxon>Agaricomycetes</taxon>
        <taxon>Agaricomycetidae</taxon>
        <taxon>Agaricales</taxon>
        <taxon>Marasmiineae</taxon>
        <taxon>Marasmiaceae</taxon>
        <taxon>Marasmius</taxon>
    </lineage>
</organism>
<feature type="region of interest" description="Disordered" evidence="1">
    <location>
        <begin position="19"/>
        <end position="55"/>
    </location>
</feature>
<evidence type="ECO:0000313" key="2">
    <source>
        <dbReference type="EMBL" id="KAL0059089.1"/>
    </source>
</evidence>
<evidence type="ECO:0000256" key="1">
    <source>
        <dbReference type="SAM" id="MobiDB-lite"/>
    </source>
</evidence>
<evidence type="ECO:0000313" key="3">
    <source>
        <dbReference type="Proteomes" id="UP001437256"/>
    </source>
</evidence>